<feature type="transmembrane region" description="Helical" evidence="9">
    <location>
        <begin position="260"/>
        <end position="281"/>
    </location>
</feature>
<keyword evidence="8 9" id="KW-0472">Membrane</keyword>
<dbReference type="GO" id="GO:0015194">
    <property type="term" value="F:L-serine transmembrane transporter activity"/>
    <property type="evidence" value="ECO:0007669"/>
    <property type="project" value="TreeGrafter"/>
</dbReference>
<feature type="transmembrane region" description="Helical" evidence="9">
    <location>
        <begin position="411"/>
        <end position="434"/>
    </location>
</feature>
<keyword evidence="4" id="KW-0926">Vacuole</keyword>
<dbReference type="GO" id="GO:0061459">
    <property type="term" value="F:L-arginine transmembrane transporter activity"/>
    <property type="evidence" value="ECO:0007669"/>
    <property type="project" value="TreeGrafter"/>
</dbReference>
<feature type="transmembrane region" description="Helical" evidence="9">
    <location>
        <begin position="301"/>
        <end position="322"/>
    </location>
</feature>
<evidence type="ECO:0000256" key="4">
    <source>
        <dbReference type="ARBA" id="ARBA00022554"/>
    </source>
</evidence>
<evidence type="ECO:0000259" key="10">
    <source>
        <dbReference type="Pfam" id="PF01490"/>
    </source>
</evidence>
<feature type="transmembrane region" description="Helical" evidence="9">
    <location>
        <begin position="376"/>
        <end position="399"/>
    </location>
</feature>
<dbReference type="OrthoDB" id="438545at2759"/>
<dbReference type="GO" id="GO:0015189">
    <property type="term" value="F:L-lysine transmembrane transporter activity"/>
    <property type="evidence" value="ECO:0007669"/>
    <property type="project" value="TreeGrafter"/>
</dbReference>
<dbReference type="Gene3D" id="1.20.1740.10">
    <property type="entry name" value="Amino acid/polyamine transporter I"/>
    <property type="match status" value="1"/>
</dbReference>
<feature type="transmembrane region" description="Helical" evidence="9">
    <location>
        <begin position="68"/>
        <end position="91"/>
    </location>
</feature>
<feature type="transmembrane region" description="Helical" evidence="9">
    <location>
        <begin position="192"/>
        <end position="210"/>
    </location>
</feature>
<comment type="similarity">
    <text evidence="2">Belongs to the amino acid/polyamine transporter 2 family.</text>
</comment>
<dbReference type="InterPro" id="IPR013057">
    <property type="entry name" value="AA_transpt_TM"/>
</dbReference>
<evidence type="ECO:0000313" key="11">
    <source>
        <dbReference type="EMBL" id="KAF4654361.1"/>
    </source>
</evidence>
<reference evidence="11 12" key="1">
    <citation type="submission" date="2020-04" db="EMBL/GenBank/DDBJ databases">
        <title>Perkinsus olseni comparative genomics.</title>
        <authorList>
            <person name="Bogema D.R."/>
        </authorList>
    </citation>
    <scope>NUCLEOTIDE SEQUENCE [LARGE SCALE GENOMIC DNA]</scope>
    <source>
        <strain evidence="11">ATCC PRA-179</strain>
    </source>
</reference>
<dbReference type="PANTHER" id="PTHR22950:SF678">
    <property type="entry name" value="VACUOLAR AMINO ACID TRANSPORTER 5-RELATED"/>
    <property type="match status" value="1"/>
</dbReference>
<dbReference type="Proteomes" id="UP000570595">
    <property type="component" value="Unassembled WGS sequence"/>
</dbReference>
<name>A0A7J6L594_PEROL</name>
<feature type="transmembrane region" description="Helical" evidence="9">
    <location>
        <begin position="162"/>
        <end position="180"/>
    </location>
</feature>
<keyword evidence="3" id="KW-0813">Transport</keyword>
<keyword evidence="5 9" id="KW-0812">Transmembrane</keyword>
<dbReference type="GO" id="GO:0005313">
    <property type="term" value="F:L-glutamate transmembrane transporter activity"/>
    <property type="evidence" value="ECO:0007669"/>
    <property type="project" value="TreeGrafter"/>
</dbReference>
<evidence type="ECO:0000256" key="5">
    <source>
        <dbReference type="ARBA" id="ARBA00022692"/>
    </source>
</evidence>
<feature type="domain" description="Amino acid transporter transmembrane" evidence="10">
    <location>
        <begin position="45"/>
        <end position="433"/>
    </location>
</feature>
<protein>
    <recommendedName>
        <fullName evidence="10">Amino acid transporter transmembrane domain-containing protein</fullName>
    </recommendedName>
</protein>
<dbReference type="GO" id="GO:0005290">
    <property type="term" value="F:L-histidine transmembrane transporter activity"/>
    <property type="evidence" value="ECO:0007669"/>
    <property type="project" value="TreeGrafter"/>
</dbReference>
<evidence type="ECO:0000256" key="6">
    <source>
        <dbReference type="ARBA" id="ARBA00022970"/>
    </source>
</evidence>
<evidence type="ECO:0000256" key="9">
    <source>
        <dbReference type="SAM" id="Phobius"/>
    </source>
</evidence>
<accession>A0A7J6L594</accession>
<evidence type="ECO:0000256" key="8">
    <source>
        <dbReference type="ARBA" id="ARBA00023136"/>
    </source>
</evidence>
<dbReference type="Pfam" id="PF01490">
    <property type="entry name" value="Aa_trans"/>
    <property type="match status" value="1"/>
</dbReference>
<comment type="subcellular location">
    <subcellularLocation>
        <location evidence="1">Vacuole membrane</location>
        <topology evidence="1">Multi-pass membrane protein</topology>
    </subcellularLocation>
</comment>
<dbReference type="PANTHER" id="PTHR22950">
    <property type="entry name" value="AMINO ACID TRANSPORTER"/>
    <property type="match status" value="1"/>
</dbReference>
<evidence type="ECO:0000256" key="7">
    <source>
        <dbReference type="ARBA" id="ARBA00022989"/>
    </source>
</evidence>
<dbReference type="EMBL" id="JABAHT010000542">
    <property type="protein sequence ID" value="KAF4654361.1"/>
    <property type="molecule type" value="Genomic_DNA"/>
</dbReference>
<evidence type="ECO:0000313" key="12">
    <source>
        <dbReference type="Proteomes" id="UP000570595"/>
    </source>
</evidence>
<feature type="transmembrane region" description="Helical" evidence="9">
    <location>
        <begin position="127"/>
        <end position="150"/>
    </location>
</feature>
<evidence type="ECO:0000256" key="3">
    <source>
        <dbReference type="ARBA" id="ARBA00022448"/>
    </source>
</evidence>
<gene>
    <name evidence="11" type="ORF">FOZ61_008321</name>
</gene>
<comment type="caution">
    <text evidence="11">The sequence shown here is derived from an EMBL/GenBank/DDBJ whole genome shotgun (WGS) entry which is preliminary data.</text>
</comment>
<evidence type="ECO:0000256" key="2">
    <source>
        <dbReference type="ARBA" id="ARBA00008066"/>
    </source>
</evidence>
<feature type="transmembrane region" description="Helical" evidence="9">
    <location>
        <begin position="216"/>
        <end position="239"/>
    </location>
</feature>
<dbReference type="AlphaFoldDB" id="A0A7J6L594"/>
<organism evidence="11 12">
    <name type="scientific">Perkinsus olseni</name>
    <name type="common">Perkinsus atlanticus</name>
    <dbReference type="NCBI Taxonomy" id="32597"/>
    <lineage>
        <taxon>Eukaryota</taxon>
        <taxon>Sar</taxon>
        <taxon>Alveolata</taxon>
        <taxon>Perkinsozoa</taxon>
        <taxon>Perkinsea</taxon>
        <taxon>Perkinsida</taxon>
        <taxon>Perkinsidae</taxon>
        <taxon>Perkinsus</taxon>
    </lineage>
</organism>
<dbReference type="GO" id="GO:0005774">
    <property type="term" value="C:vacuolar membrane"/>
    <property type="evidence" value="ECO:0007669"/>
    <property type="project" value="UniProtKB-SubCell"/>
</dbReference>
<keyword evidence="6" id="KW-0029">Amino-acid transport</keyword>
<sequence>MILSTPVGTPESSVSTRASLAESLLPITSKEHHKDPTDLSGVGPAYSVMAKTLVGSGMMGIAFAATQFGVIFAAVFCIFAGVASWFSLYLMSYIAQGYDSKTYGMMSFFNVTSLVNPRIRWLVDLSVVIKGLGASVGFLLIAGTLFAAIIEDTHPIGLAPETLKRLVIVAVVVILSPVIYAHRLTTTRFTNAFGLVSLGYLAILAILYARPSLDSASLWPVSLVGMLARFPVFMFAFLCHHNFFQVAEEMPKVSIRKLNFVSVSAVTTGLVIFLPTMILPYMTYGEDVGANFLTSMPVSDVSIKIAYVAAALSVSFSLPLTIHPSRRSVELLIYHGKPPTCDKAESRLRFITTTVMLLCVVLLSFVVTSLGTVFEFVGLICGNLLCFVMPSYLYCKFFYSDRHTIAGWKRWYWSAFMFVCSLLLYPVSLTAIIYETINGNN</sequence>
<feature type="transmembrane region" description="Helical" evidence="9">
    <location>
        <begin position="350"/>
        <end position="370"/>
    </location>
</feature>
<dbReference type="GO" id="GO:0005302">
    <property type="term" value="F:L-tyrosine transmembrane transporter activity"/>
    <property type="evidence" value="ECO:0007669"/>
    <property type="project" value="TreeGrafter"/>
</dbReference>
<evidence type="ECO:0000256" key="1">
    <source>
        <dbReference type="ARBA" id="ARBA00004128"/>
    </source>
</evidence>
<proteinExistence type="inferred from homology"/>
<keyword evidence="7 9" id="KW-1133">Transmembrane helix</keyword>